<evidence type="ECO:0000259" key="1">
    <source>
        <dbReference type="PROSITE" id="PS50995"/>
    </source>
</evidence>
<dbReference type="InterPro" id="IPR000835">
    <property type="entry name" value="HTH_MarR-typ"/>
</dbReference>
<protein>
    <submittedName>
        <fullName evidence="2">MarR family transcriptional regulator</fullName>
    </submittedName>
</protein>
<dbReference type="PRINTS" id="PR00598">
    <property type="entry name" value="HTHMARR"/>
</dbReference>
<gene>
    <name evidence="2" type="ORF">JHL22_11900</name>
</gene>
<dbReference type="PROSITE" id="PS50995">
    <property type="entry name" value="HTH_MARR_2"/>
    <property type="match status" value="1"/>
</dbReference>
<dbReference type="InterPro" id="IPR039422">
    <property type="entry name" value="MarR/SlyA-like"/>
</dbReference>
<dbReference type="Pfam" id="PF12802">
    <property type="entry name" value="MarR_2"/>
    <property type="match status" value="1"/>
</dbReference>
<evidence type="ECO:0000313" key="3">
    <source>
        <dbReference type="Proteomes" id="UP000635316"/>
    </source>
</evidence>
<dbReference type="RefSeq" id="WP_200237706.1">
    <property type="nucleotide sequence ID" value="NZ_JAENGP010000013.1"/>
</dbReference>
<keyword evidence="3" id="KW-1185">Reference proteome</keyword>
<organism evidence="2 3">
    <name type="scientific">Advenella mandrilli</name>
    <dbReference type="NCBI Taxonomy" id="2800330"/>
    <lineage>
        <taxon>Bacteria</taxon>
        <taxon>Pseudomonadati</taxon>
        <taxon>Pseudomonadota</taxon>
        <taxon>Betaproteobacteria</taxon>
        <taxon>Burkholderiales</taxon>
        <taxon>Alcaligenaceae</taxon>
    </lineage>
</organism>
<dbReference type="Gene3D" id="1.10.10.10">
    <property type="entry name" value="Winged helix-like DNA-binding domain superfamily/Winged helix DNA-binding domain"/>
    <property type="match status" value="1"/>
</dbReference>
<proteinExistence type="predicted"/>
<dbReference type="PANTHER" id="PTHR33164:SF43">
    <property type="entry name" value="HTH-TYPE TRANSCRIPTIONAL REPRESSOR YETL"/>
    <property type="match status" value="1"/>
</dbReference>
<accession>A0ABS1ED90</accession>
<dbReference type="PANTHER" id="PTHR33164">
    <property type="entry name" value="TRANSCRIPTIONAL REGULATOR, MARR FAMILY"/>
    <property type="match status" value="1"/>
</dbReference>
<reference evidence="2 3" key="1">
    <citation type="submission" date="2020-12" db="EMBL/GenBank/DDBJ databases">
        <authorList>
            <person name="Lu T."/>
            <person name="Wang Q."/>
            <person name="Han X."/>
        </authorList>
    </citation>
    <scope>NUCLEOTIDE SEQUENCE [LARGE SCALE GENOMIC DNA]</scope>
    <source>
        <strain evidence="2 3">WQ 585</strain>
    </source>
</reference>
<dbReference type="SMART" id="SM00347">
    <property type="entry name" value="HTH_MARR"/>
    <property type="match status" value="1"/>
</dbReference>
<feature type="domain" description="HTH marR-type" evidence="1">
    <location>
        <begin position="6"/>
        <end position="139"/>
    </location>
</feature>
<dbReference type="Proteomes" id="UP000635316">
    <property type="component" value="Unassembled WGS sequence"/>
</dbReference>
<evidence type="ECO:0000313" key="2">
    <source>
        <dbReference type="EMBL" id="MBK1781924.1"/>
    </source>
</evidence>
<name>A0ABS1ED90_9BURK</name>
<dbReference type="InterPro" id="IPR036388">
    <property type="entry name" value="WH-like_DNA-bd_sf"/>
</dbReference>
<dbReference type="InterPro" id="IPR036390">
    <property type="entry name" value="WH_DNA-bd_sf"/>
</dbReference>
<dbReference type="EMBL" id="JAENGP010000013">
    <property type="protein sequence ID" value="MBK1781924.1"/>
    <property type="molecule type" value="Genomic_DNA"/>
</dbReference>
<comment type="caution">
    <text evidence="2">The sequence shown here is derived from an EMBL/GenBank/DDBJ whole genome shotgun (WGS) entry which is preliminary data.</text>
</comment>
<dbReference type="SUPFAM" id="SSF46785">
    <property type="entry name" value="Winged helix' DNA-binding domain"/>
    <property type="match status" value="1"/>
</dbReference>
<sequence>MNLNLDDFLPYQISALAELVSQGIAPVYQARHRLMRDDWRVLFALNQGKHMRATDIALHASLDKMQVSRAIARLEEKNLVARTVDEHDKRNLIISVTPKGRAVYQEIAPGMEARNQFLLDGLQQDEQEQLKNILQSIQQRAKQLIRQG</sequence>